<name>A0A833J4C9_9HYPH</name>
<gene>
    <name evidence="1" type="ORF">F8B43_3817</name>
</gene>
<protein>
    <submittedName>
        <fullName evidence="1">Uncharacterized protein</fullName>
    </submittedName>
</protein>
<proteinExistence type="predicted"/>
<reference evidence="1 2" key="1">
    <citation type="submission" date="2019-10" db="EMBL/GenBank/DDBJ databases">
        <title>Draft Genome Sequence of the Caffeine Degrading Methylotroph Methylorubrum populi PINKEL.</title>
        <authorList>
            <person name="Dawson S.C."/>
            <person name="Zhang X."/>
            <person name="Wright M.E."/>
            <person name="Sharma G."/>
            <person name="Langner J.T."/>
            <person name="Ditty J.L."/>
            <person name="Subuyuj G.A."/>
        </authorList>
    </citation>
    <scope>NUCLEOTIDE SEQUENCE [LARGE SCALE GENOMIC DNA]</scope>
    <source>
        <strain evidence="1 2">Pinkel</strain>
    </source>
</reference>
<comment type="caution">
    <text evidence="1">The sequence shown here is derived from an EMBL/GenBank/DDBJ whole genome shotgun (WGS) entry which is preliminary data.</text>
</comment>
<evidence type="ECO:0000313" key="1">
    <source>
        <dbReference type="EMBL" id="KAB7783894.1"/>
    </source>
</evidence>
<accession>A0A833J4C9</accession>
<dbReference type="EMBL" id="WEKV01000014">
    <property type="protein sequence ID" value="KAB7783894.1"/>
    <property type="molecule type" value="Genomic_DNA"/>
</dbReference>
<evidence type="ECO:0000313" key="2">
    <source>
        <dbReference type="Proteomes" id="UP000469949"/>
    </source>
</evidence>
<dbReference type="Proteomes" id="UP000469949">
    <property type="component" value="Unassembled WGS sequence"/>
</dbReference>
<dbReference type="AlphaFoldDB" id="A0A833J4C9"/>
<sequence length="46" mass="5294">MDAEQAIQDSCRARADRAALRAIQFFSFRYALQSDATTSHRHGLYF</sequence>
<organism evidence="1 2">
    <name type="scientific">Methylorubrum populi</name>
    <dbReference type="NCBI Taxonomy" id="223967"/>
    <lineage>
        <taxon>Bacteria</taxon>
        <taxon>Pseudomonadati</taxon>
        <taxon>Pseudomonadota</taxon>
        <taxon>Alphaproteobacteria</taxon>
        <taxon>Hyphomicrobiales</taxon>
        <taxon>Methylobacteriaceae</taxon>
        <taxon>Methylorubrum</taxon>
    </lineage>
</organism>